<proteinExistence type="predicted"/>
<dbReference type="AlphaFoldDB" id="A0AAV4NXM0"/>
<reference evidence="1 2" key="1">
    <citation type="submission" date="2021-06" db="EMBL/GenBank/DDBJ databases">
        <title>Caerostris darwini draft genome.</title>
        <authorList>
            <person name="Kono N."/>
            <person name="Arakawa K."/>
        </authorList>
    </citation>
    <scope>NUCLEOTIDE SEQUENCE [LARGE SCALE GENOMIC DNA]</scope>
</reference>
<protein>
    <submittedName>
        <fullName evidence="1">Uncharacterized protein</fullName>
    </submittedName>
</protein>
<organism evidence="1 2">
    <name type="scientific">Caerostris darwini</name>
    <dbReference type="NCBI Taxonomy" id="1538125"/>
    <lineage>
        <taxon>Eukaryota</taxon>
        <taxon>Metazoa</taxon>
        <taxon>Ecdysozoa</taxon>
        <taxon>Arthropoda</taxon>
        <taxon>Chelicerata</taxon>
        <taxon>Arachnida</taxon>
        <taxon>Araneae</taxon>
        <taxon>Araneomorphae</taxon>
        <taxon>Entelegynae</taxon>
        <taxon>Araneoidea</taxon>
        <taxon>Araneidae</taxon>
        <taxon>Caerostris</taxon>
    </lineage>
</organism>
<keyword evidence="2" id="KW-1185">Reference proteome</keyword>
<dbReference type="Proteomes" id="UP001054837">
    <property type="component" value="Unassembled WGS sequence"/>
</dbReference>
<gene>
    <name evidence="1" type="ORF">CDAR_599641</name>
</gene>
<evidence type="ECO:0000313" key="1">
    <source>
        <dbReference type="EMBL" id="GIX89164.1"/>
    </source>
</evidence>
<comment type="caution">
    <text evidence="1">The sequence shown here is derived from an EMBL/GenBank/DDBJ whole genome shotgun (WGS) entry which is preliminary data.</text>
</comment>
<accession>A0AAV4NXM0</accession>
<sequence>MQEQTVLQKQANRIQEHTDCFTGTAYRTDCSTRTGKEDAGTDWNQQTYRNRYLKDTTQSSEALKSKFIADLMARFNHYTKAQILPVKIWYVHSDISENLTKQPCCYFSSKDNETK</sequence>
<name>A0AAV4NXM0_9ARAC</name>
<evidence type="ECO:0000313" key="2">
    <source>
        <dbReference type="Proteomes" id="UP001054837"/>
    </source>
</evidence>
<dbReference type="EMBL" id="BPLQ01002139">
    <property type="protein sequence ID" value="GIX89164.1"/>
    <property type="molecule type" value="Genomic_DNA"/>
</dbReference>